<evidence type="ECO:0000256" key="7">
    <source>
        <dbReference type="ARBA" id="ARBA00023242"/>
    </source>
</evidence>
<dbReference type="GeneID" id="18247611"/>
<dbReference type="HOGENOM" id="CLU_031396_0_0_1"/>
<evidence type="ECO:0000256" key="3">
    <source>
        <dbReference type="ARBA" id="ARBA00022833"/>
    </source>
</evidence>
<evidence type="ECO:0000256" key="6">
    <source>
        <dbReference type="ARBA" id="ARBA00023163"/>
    </source>
</evidence>
<dbReference type="AlphaFoldDB" id="G3BA91"/>
<evidence type="ECO:0000313" key="9">
    <source>
        <dbReference type="EMBL" id="EGV62506.1"/>
    </source>
</evidence>
<dbReference type="PRINTS" id="PR00617">
    <property type="entry name" value="COPPERFIST"/>
</dbReference>
<dbReference type="SUPFAM" id="SSF57879">
    <property type="entry name" value="Zinc domain conserved in yeast copper-regulated transcription factors"/>
    <property type="match status" value="1"/>
</dbReference>
<dbReference type="PANTHER" id="PTHR28088:SF5">
    <property type="entry name" value="TRANSCRIPTIONAL ACTIVATOR HAA1-RELATED"/>
    <property type="match status" value="1"/>
</dbReference>
<keyword evidence="5" id="KW-0805">Transcription regulation</keyword>
<dbReference type="GO" id="GO:0006878">
    <property type="term" value="P:intracellular copper ion homeostasis"/>
    <property type="evidence" value="ECO:0007669"/>
    <property type="project" value="TreeGrafter"/>
</dbReference>
<keyword evidence="2" id="KW-0479">Metal-binding</keyword>
<proteinExistence type="predicted"/>
<accession>G3BA91</accession>
<evidence type="ECO:0000256" key="1">
    <source>
        <dbReference type="ARBA" id="ARBA00004123"/>
    </source>
</evidence>
<dbReference type="Pfam" id="PF00649">
    <property type="entry name" value="Copper-fist"/>
    <property type="match status" value="1"/>
</dbReference>
<comment type="subcellular location">
    <subcellularLocation>
        <location evidence="1">Nucleus</location>
    </subcellularLocation>
</comment>
<evidence type="ECO:0000313" key="10">
    <source>
        <dbReference type="EMBL" id="EGV62507.1"/>
    </source>
</evidence>
<protein>
    <submittedName>
        <fullName evidence="9">Copper-fist-domain-containing protein</fullName>
    </submittedName>
</protein>
<evidence type="ECO:0000256" key="5">
    <source>
        <dbReference type="ARBA" id="ARBA00023015"/>
    </source>
</evidence>
<keyword evidence="11" id="KW-1185">Reference proteome</keyword>
<reference evidence="10 11" key="1">
    <citation type="journal article" date="2011" name="Proc. Natl. Acad. Sci. U.S.A.">
        <title>Comparative genomics of xylose-fermenting fungi for enhanced biofuel production.</title>
        <authorList>
            <person name="Wohlbach D.J."/>
            <person name="Kuo A."/>
            <person name="Sato T.K."/>
            <person name="Potts K.M."/>
            <person name="Salamov A.A."/>
            <person name="LaButti K.M."/>
            <person name="Sun H."/>
            <person name="Clum A."/>
            <person name="Pangilinan J.L."/>
            <person name="Lindquist E.A."/>
            <person name="Lucas S."/>
            <person name="Lapidus A."/>
            <person name="Jin M."/>
            <person name="Gunawan C."/>
            <person name="Balan V."/>
            <person name="Dale B.E."/>
            <person name="Jeffries T.W."/>
            <person name="Zinkel R."/>
            <person name="Barry K.W."/>
            <person name="Grigoriev I.V."/>
            <person name="Gasch A.P."/>
        </authorList>
    </citation>
    <scope>NUCLEOTIDE SEQUENCE [LARGE SCALE GENOMIC DNA]</scope>
    <source>
        <strain evidence="10">ATCC 10573</strain>
        <strain evidence="11">ATCC 10573 / BCRC 21748 / CBS 615 / JCM 9827 / NBRC 10315 / NRRL Y-1498 / VKM Y-70</strain>
    </source>
</reference>
<dbReference type="PROSITE" id="PS50073">
    <property type="entry name" value="COPPER_FIST_2"/>
    <property type="match status" value="1"/>
</dbReference>
<evidence type="ECO:0000313" key="11">
    <source>
        <dbReference type="Proteomes" id="UP000000707"/>
    </source>
</evidence>
<dbReference type="eggNOG" id="ENOG502QQ0T">
    <property type="taxonomic scope" value="Eukaryota"/>
</dbReference>
<dbReference type="Gene3D" id="3.90.430.10">
    <property type="entry name" value="Copper fist DNA-binding domain"/>
    <property type="match status" value="1"/>
</dbReference>
<dbReference type="SMART" id="SM01090">
    <property type="entry name" value="Copper-fist"/>
    <property type="match status" value="1"/>
</dbReference>
<evidence type="ECO:0000256" key="2">
    <source>
        <dbReference type="ARBA" id="ARBA00022723"/>
    </source>
</evidence>
<dbReference type="InterPro" id="IPR051763">
    <property type="entry name" value="Copper_Homeo_Regul"/>
</dbReference>
<feature type="domain" description="Copper-fist" evidence="8">
    <location>
        <begin position="1"/>
        <end position="40"/>
    </location>
</feature>
<dbReference type="GO" id="GO:0045944">
    <property type="term" value="P:positive regulation of transcription by RNA polymerase II"/>
    <property type="evidence" value="ECO:0007669"/>
    <property type="project" value="TreeGrafter"/>
</dbReference>
<dbReference type="OrthoDB" id="5600085at2759"/>
<evidence type="ECO:0000259" key="8">
    <source>
        <dbReference type="PROSITE" id="PS50073"/>
    </source>
</evidence>
<dbReference type="GO" id="GO:0000978">
    <property type="term" value="F:RNA polymerase II cis-regulatory region sequence-specific DNA binding"/>
    <property type="evidence" value="ECO:0007669"/>
    <property type="project" value="TreeGrafter"/>
</dbReference>
<dbReference type="GO" id="GO:0005507">
    <property type="term" value="F:copper ion binding"/>
    <property type="evidence" value="ECO:0007669"/>
    <property type="project" value="InterPro"/>
</dbReference>
<sequence>MIVKEEFKYSCIECIRGHRSSLCKHSERPLLQVRSKGRPTISNNPNYRIAIFAKHVEPEGKAIRIIQSSIEYIIDITTRDIIGPYTEESQIKVTQHEVNSDSFIVATSCCSNGLVRNRSCGCNHTNNKSKILKKYLNKNKKKFKFIDNNHEAKQESLRDQLRRSVRASQSAVAPCFCGDDCQCESCAVHHGENYDFDIRSELDTAIREMGLGTSFVSTPASTADSSVPALAVSDFNLMTYNYQPVQAQSSAVARASSPTDSSPVECRCPDNDCKCSNCETHGIINGIKLDDIFANIDYRLLGI</sequence>
<keyword evidence="3" id="KW-0862">Zinc</keyword>
<keyword evidence="4" id="KW-0186">Copper</keyword>
<name>G3BA91_CANTC</name>
<keyword evidence="6" id="KW-0804">Transcription</keyword>
<evidence type="ECO:0000256" key="4">
    <source>
        <dbReference type="ARBA" id="ARBA00023008"/>
    </source>
</evidence>
<dbReference type="EMBL" id="GL996527">
    <property type="protein sequence ID" value="EGV62506.1"/>
    <property type="molecule type" value="Genomic_DNA"/>
</dbReference>
<dbReference type="PANTHER" id="PTHR28088">
    <property type="entry name" value="TRANSCRIPTIONAL ACTIVATOR HAA1-RELATED"/>
    <property type="match status" value="1"/>
</dbReference>
<dbReference type="EMBL" id="GL996527">
    <property type="protein sequence ID" value="EGV62507.1"/>
    <property type="molecule type" value="Genomic_DNA"/>
</dbReference>
<keyword evidence="7" id="KW-0539">Nucleus</keyword>
<gene>
    <name evidence="10" type="ORF">CANTEDRAFT_114861</name>
</gene>
<dbReference type="FunFam" id="3.90.430.10:FF:000001">
    <property type="entry name" value="Copper fist DNA-binding protein"/>
    <property type="match status" value="1"/>
</dbReference>
<organism evidence="11">
    <name type="scientific">Candida tenuis (strain ATCC 10573 / BCRC 21748 / CBS 615 / JCM 9827 / NBRC 10315 / NRRL Y-1498 / VKM Y-70)</name>
    <name type="common">Yeast</name>
    <name type="synonym">Yamadazyma tenuis</name>
    <dbReference type="NCBI Taxonomy" id="590646"/>
    <lineage>
        <taxon>Eukaryota</taxon>
        <taxon>Fungi</taxon>
        <taxon>Dikarya</taxon>
        <taxon>Ascomycota</taxon>
        <taxon>Saccharomycotina</taxon>
        <taxon>Pichiomycetes</taxon>
        <taxon>Debaryomycetaceae</taxon>
        <taxon>Yamadazyma</taxon>
    </lineage>
</organism>
<dbReference type="GO" id="GO:0000981">
    <property type="term" value="F:DNA-binding transcription factor activity, RNA polymerase II-specific"/>
    <property type="evidence" value="ECO:0007669"/>
    <property type="project" value="TreeGrafter"/>
</dbReference>
<dbReference type="Proteomes" id="UP000000707">
    <property type="component" value="Unassembled WGS sequence"/>
</dbReference>
<dbReference type="GO" id="GO:0006879">
    <property type="term" value="P:intracellular iron ion homeostasis"/>
    <property type="evidence" value="ECO:0007669"/>
    <property type="project" value="TreeGrafter"/>
</dbReference>
<dbReference type="KEGG" id="cten:18247611"/>
<dbReference type="InterPro" id="IPR036395">
    <property type="entry name" value="Cu_fist_DNA-bd_dom_sf"/>
</dbReference>
<dbReference type="InterPro" id="IPR001083">
    <property type="entry name" value="Cu_fist_DNA-bd_dom"/>
</dbReference>
<dbReference type="GO" id="GO:0005634">
    <property type="term" value="C:nucleus"/>
    <property type="evidence" value="ECO:0007669"/>
    <property type="project" value="UniProtKB-SubCell"/>
</dbReference>
<dbReference type="SMART" id="SM00412">
    <property type="entry name" value="Cu_FIST"/>
    <property type="match status" value="1"/>
</dbReference>